<accession>A0AA38LZI5</accession>
<evidence type="ECO:0000256" key="1">
    <source>
        <dbReference type="SAM" id="Coils"/>
    </source>
</evidence>
<feature type="coiled-coil region" evidence="1">
    <location>
        <begin position="251"/>
        <end position="337"/>
    </location>
</feature>
<gene>
    <name evidence="2" type="ORF">Zmor_004195</name>
</gene>
<reference evidence="2" key="1">
    <citation type="journal article" date="2023" name="G3 (Bethesda)">
        <title>Whole genome assemblies of Zophobas morio and Tenebrio molitor.</title>
        <authorList>
            <person name="Kaur S."/>
            <person name="Stinson S.A."/>
            <person name="diCenzo G.C."/>
        </authorList>
    </citation>
    <scope>NUCLEOTIDE SEQUENCE</scope>
    <source>
        <strain evidence="2">QUZm001</strain>
    </source>
</reference>
<keyword evidence="3" id="KW-1185">Reference proteome</keyword>
<name>A0AA38LZI5_9CUCU</name>
<evidence type="ECO:0000313" key="3">
    <source>
        <dbReference type="Proteomes" id="UP001168821"/>
    </source>
</evidence>
<dbReference type="Proteomes" id="UP001168821">
    <property type="component" value="Unassembled WGS sequence"/>
</dbReference>
<sequence length="339" mass="38721">MEPVFADDFAGQQENKFIQETHSSTPISSGNPLADIISKHRSEHPREAEPKIAGPLGDIIGNARKKSEELAHDVEERDPVIAKLKKIDQLLRTGGSDASLYTDVAKSQVGFYAKRAKEFISENVTKQPESDAERIARMARETRERGTNNYVPNHEDKTSEIRSLVDQVRNKERNSLLENDFKIRAKELMSEASVEASKKKMTFESINNNVFSIAAHDKFNVEKRMQKQQERLNVSELAEEYEDHTMTPEQIEELEEKIKRKIEKIQKHKSSLAKKEEKIMKLVLETDAKSSSTKIAQLLEQRTTELEAEALRLDNHEAELEKTIADLQKVIKDTKKKGK</sequence>
<dbReference type="AlphaFoldDB" id="A0AA38LZI5"/>
<organism evidence="2 3">
    <name type="scientific">Zophobas morio</name>
    <dbReference type="NCBI Taxonomy" id="2755281"/>
    <lineage>
        <taxon>Eukaryota</taxon>
        <taxon>Metazoa</taxon>
        <taxon>Ecdysozoa</taxon>
        <taxon>Arthropoda</taxon>
        <taxon>Hexapoda</taxon>
        <taxon>Insecta</taxon>
        <taxon>Pterygota</taxon>
        <taxon>Neoptera</taxon>
        <taxon>Endopterygota</taxon>
        <taxon>Coleoptera</taxon>
        <taxon>Polyphaga</taxon>
        <taxon>Cucujiformia</taxon>
        <taxon>Tenebrionidae</taxon>
        <taxon>Zophobas</taxon>
    </lineage>
</organism>
<dbReference type="EMBL" id="JALNTZ010001300">
    <property type="protein sequence ID" value="KAJ3626890.1"/>
    <property type="molecule type" value="Genomic_DNA"/>
</dbReference>
<keyword evidence="1" id="KW-0175">Coiled coil</keyword>
<protein>
    <submittedName>
        <fullName evidence="2">Uncharacterized protein</fullName>
    </submittedName>
</protein>
<proteinExistence type="predicted"/>
<comment type="caution">
    <text evidence="2">The sequence shown here is derived from an EMBL/GenBank/DDBJ whole genome shotgun (WGS) entry which is preliminary data.</text>
</comment>
<evidence type="ECO:0000313" key="2">
    <source>
        <dbReference type="EMBL" id="KAJ3626890.1"/>
    </source>
</evidence>